<evidence type="ECO:0000313" key="1">
    <source>
        <dbReference type="EMBL" id="MCL7049581.1"/>
    </source>
</evidence>
<dbReference type="Proteomes" id="UP001177140">
    <property type="component" value="Unassembled WGS sequence"/>
</dbReference>
<dbReference type="AlphaFoldDB" id="A0AA41VXX9"/>
<protein>
    <submittedName>
        <fullName evidence="1">Uncharacterized protein</fullName>
    </submittedName>
</protein>
<keyword evidence="2" id="KW-1185">Reference proteome</keyword>
<proteinExistence type="predicted"/>
<name>A0AA41VXX9_PAPNU</name>
<reference evidence="1" key="1">
    <citation type="submission" date="2022-03" db="EMBL/GenBank/DDBJ databases">
        <title>A functionally conserved STORR gene fusion in Papaver species that diverged 16.8 million years ago.</title>
        <authorList>
            <person name="Catania T."/>
        </authorList>
    </citation>
    <scope>NUCLEOTIDE SEQUENCE</scope>
    <source>
        <strain evidence="1">S-191538</strain>
    </source>
</reference>
<evidence type="ECO:0000313" key="2">
    <source>
        <dbReference type="Proteomes" id="UP001177140"/>
    </source>
</evidence>
<sequence length="238" mass="26055">MMSSDKKSRTVKLFCPSLSKLVPWVIKKEDENLDLGLIATTFGLEPSTLKINNHFISRGADFVSSSVTWKSLLSFFASRGLTTGSNEHDVIVIDGRISKPGTKRGRSNPWEIVRGDDRSSECSGLSNDTKGSMGDQFKKIKTNAYNLGVCQPSSSSFSGSREEINFNGVAAKRKPLIEDINPLKKKKMSESSSGKLNFPITSSVVRSVRNCIGGSISGSLKRMRIDGMVMAAPNKRQR</sequence>
<accession>A0AA41VXX9</accession>
<gene>
    <name evidence="1" type="ORF">MKW94_009171</name>
</gene>
<dbReference type="PANTHER" id="PTHR39104:SF1">
    <property type="entry name" value="AMINO ACID-LIGASE"/>
    <property type="match status" value="1"/>
</dbReference>
<comment type="caution">
    <text evidence="1">The sequence shown here is derived from an EMBL/GenBank/DDBJ whole genome shotgun (WGS) entry which is preliminary data.</text>
</comment>
<dbReference type="EMBL" id="JAJJMA010317854">
    <property type="protein sequence ID" value="MCL7049581.1"/>
    <property type="molecule type" value="Genomic_DNA"/>
</dbReference>
<dbReference type="PANTHER" id="PTHR39104">
    <property type="entry name" value="AMINO ACID-LIGASE"/>
    <property type="match status" value="1"/>
</dbReference>
<organism evidence="1 2">
    <name type="scientific">Papaver nudicaule</name>
    <name type="common">Iceland poppy</name>
    <dbReference type="NCBI Taxonomy" id="74823"/>
    <lineage>
        <taxon>Eukaryota</taxon>
        <taxon>Viridiplantae</taxon>
        <taxon>Streptophyta</taxon>
        <taxon>Embryophyta</taxon>
        <taxon>Tracheophyta</taxon>
        <taxon>Spermatophyta</taxon>
        <taxon>Magnoliopsida</taxon>
        <taxon>Ranunculales</taxon>
        <taxon>Papaveraceae</taxon>
        <taxon>Papaveroideae</taxon>
        <taxon>Papaver</taxon>
    </lineage>
</organism>